<dbReference type="InterPro" id="IPR011333">
    <property type="entry name" value="SKP1/BTB/POZ_sf"/>
</dbReference>
<dbReference type="PROSITE" id="PS50097">
    <property type="entry name" value="BTB"/>
    <property type="match status" value="1"/>
</dbReference>
<gene>
    <name evidence="2" type="ORF">BS50DRAFT_580571</name>
</gene>
<dbReference type="Proteomes" id="UP000240883">
    <property type="component" value="Unassembled WGS sequence"/>
</dbReference>
<dbReference type="CDD" id="cd18186">
    <property type="entry name" value="BTB_POZ_ZBTB_KLHL-like"/>
    <property type="match status" value="1"/>
</dbReference>
<keyword evidence="3" id="KW-1185">Reference proteome</keyword>
<dbReference type="PANTHER" id="PTHR47843">
    <property type="entry name" value="BTB DOMAIN-CONTAINING PROTEIN-RELATED"/>
    <property type="match status" value="1"/>
</dbReference>
<dbReference type="PANTHER" id="PTHR47843:SF5">
    <property type="entry name" value="BTB_POZ DOMAIN PROTEIN"/>
    <property type="match status" value="1"/>
</dbReference>
<dbReference type="Pfam" id="PF00651">
    <property type="entry name" value="BTB"/>
    <property type="match status" value="1"/>
</dbReference>
<evidence type="ECO:0000313" key="3">
    <source>
        <dbReference type="Proteomes" id="UP000240883"/>
    </source>
</evidence>
<evidence type="ECO:0000259" key="1">
    <source>
        <dbReference type="PROSITE" id="PS50097"/>
    </source>
</evidence>
<dbReference type="STRING" id="1448308.A0A2T2MZP3"/>
<feature type="domain" description="BTB" evidence="1">
    <location>
        <begin position="20"/>
        <end position="89"/>
    </location>
</feature>
<dbReference type="InterPro" id="IPR000210">
    <property type="entry name" value="BTB/POZ_dom"/>
</dbReference>
<evidence type="ECO:0000313" key="2">
    <source>
        <dbReference type="EMBL" id="PSN58662.1"/>
    </source>
</evidence>
<reference evidence="2 3" key="1">
    <citation type="journal article" date="2018" name="Front. Microbiol.">
        <title>Genome-Wide Analysis of Corynespora cassiicola Leaf Fall Disease Putative Effectors.</title>
        <authorList>
            <person name="Lopez D."/>
            <person name="Ribeiro S."/>
            <person name="Label P."/>
            <person name="Fumanal B."/>
            <person name="Venisse J.S."/>
            <person name="Kohler A."/>
            <person name="de Oliveira R.R."/>
            <person name="Labutti K."/>
            <person name="Lipzen A."/>
            <person name="Lail K."/>
            <person name="Bauer D."/>
            <person name="Ohm R.A."/>
            <person name="Barry K.W."/>
            <person name="Spatafora J."/>
            <person name="Grigoriev I.V."/>
            <person name="Martin F.M."/>
            <person name="Pujade-Renaud V."/>
        </authorList>
    </citation>
    <scope>NUCLEOTIDE SEQUENCE [LARGE SCALE GENOMIC DNA]</scope>
    <source>
        <strain evidence="2 3">Philippines</strain>
    </source>
</reference>
<dbReference type="EMBL" id="KZ678228">
    <property type="protein sequence ID" value="PSN58662.1"/>
    <property type="molecule type" value="Genomic_DNA"/>
</dbReference>
<sequence length="275" mass="30459">MAAENFIRDLSNYLTTGELSDLILSFGEKSWQIHKALACSHSKWFQKAFTGDFDENTSKAIALHDDPEFANAIDCMVSYFYRAGYDASKYDVSESLLHAQVAIIADKYDCASLYKLAQISFASTVNAVESGDWVTIAGLIYHYTIESPAHEELRWLVISSVANRPNLLESILGMESTVELLRSNADLATDILLNGVHKRKTEDNTRYIFFCDGCRYAHAGSRDCSRLVPDSRYGDGMGVCPRCGTGSGKISKRHVHKVGLVETSPCVCDGIETEL</sequence>
<organism evidence="2 3">
    <name type="scientific">Corynespora cassiicola Philippines</name>
    <dbReference type="NCBI Taxonomy" id="1448308"/>
    <lineage>
        <taxon>Eukaryota</taxon>
        <taxon>Fungi</taxon>
        <taxon>Dikarya</taxon>
        <taxon>Ascomycota</taxon>
        <taxon>Pezizomycotina</taxon>
        <taxon>Dothideomycetes</taxon>
        <taxon>Pleosporomycetidae</taxon>
        <taxon>Pleosporales</taxon>
        <taxon>Corynesporascaceae</taxon>
        <taxon>Corynespora</taxon>
    </lineage>
</organism>
<dbReference type="SUPFAM" id="SSF54695">
    <property type="entry name" value="POZ domain"/>
    <property type="match status" value="1"/>
</dbReference>
<dbReference type="Gene3D" id="3.30.710.10">
    <property type="entry name" value="Potassium Channel Kv1.1, Chain A"/>
    <property type="match status" value="1"/>
</dbReference>
<dbReference type="AlphaFoldDB" id="A0A2T2MZP3"/>
<protein>
    <recommendedName>
        <fullName evidence="1">BTB domain-containing protein</fullName>
    </recommendedName>
</protein>
<name>A0A2T2MZP3_CORCC</name>
<accession>A0A2T2MZP3</accession>
<dbReference type="OrthoDB" id="6359816at2759"/>
<proteinExistence type="predicted"/>